<feature type="compositionally biased region" description="Polar residues" evidence="1">
    <location>
        <begin position="162"/>
        <end position="173"/>
    </location>
</feature>
<dbReference type="InterPro" id="IPR011333">
    <property type="entry name" value="SKP1/BTB/POZ_sf"/>
</dbReference>
<dbReference type="OrthoDB" id="10261408at2759"/>
<evidence type="ECO:0000259" key="2">
    <source>
        <dbReference type="PROSITE" id="PS50097"/>
    </source>
</evidence>
<sequence length="593" mass="64710">MTERQRFGRGGPAQPADSNSQDENGGQRFGSRGSVDSSSSSSSVPLPRGDDRGDKPQFGGSASVNRGNPPFGGRQHESQETHGVHGRDRDQKSNDGHNPFANNRDQGSNDVGNGRAPFGNQNPAASRPVFGSGRGGERNSHDARSTSFGNGGERGDGRPSARFSSRSFENTAGRSDENFGRMRSDEEQHRPAAARGNTSFGGRDAVDSRHSDRGGFARDGRDSRDDTRSVGFGIGDQHQAARQPLTSSTNLPQSRPVPDDNQQKASEAQEKCKNAAAQINKVLFETRDFSDVILVPEDGMEVHAHKVILAARSPLFREIFFGPAKQATAAEKAKQESEEEVEANVTAEVETREQQMGKSDSGEADEEQGEAGTESEKGEASETEEGETKEEEGKKTVETEEKSVQEANQVKAVPKKMKKKPAEAALKEEAVKAESEVNHDDETVLEKPKKDQVKAVPADATAQTDHHAEVSRLEMGGMFSKKVVEIFLEFVYKGEAVNCSHDEMHLVFLLASKYKVEDVRDLAALELTKNITGDTFVKLLITATDEGSVVMKQKVMDFIVKERKSVLQRDDFKNLRIGNSPLYLDILESLALH</sequence>
<dbReference type="PROSITE" id="PS50097">
    <property type="entry name" value="BTB"/>
    <property type="match status" value="1"/>
</dbReference>
<comment type="caution">
    <text evidence="3">The sequence shown here is derived from an EMBL/GenBank/DDBJ whole genome shotgun (WGS) entry which is preliminary data.</text>
</comment>
<feature type="compositionally biased region" description="Basic and acidic residues" evidence="1">
    <location>
        <begin position="257"/>
        <end position="272"/>
    </location>
</feature>
<dbReference type="EMBL" id="BDGG01000007">
    <property type="protein sequence ID" value="GAV01499.1"/>
    <property type="molecule type" value="Genomic_DNA"/>
</dbReference>
<dbReference type="Proteomes" id="UP000186922">
    <property type="component" value="Unassembled WGS sequence"/>
</dbReference>
<feature type="compositionally biased region" description="Acidic residues" evidence="1">
    <location>
        <begin position="381"/>
        <end position="390"/>
    </location>
</feature>
<name>A0A1D1VSH1_RAMVA</name>
<dbReference type="InterPro" id="IPR051481">
    <property type="entry name" value="BTB-POZ/Galectin-3-binding"/>
</dbReference>
<dbReference type="Gene3D" id="3.30.710.10">
    <property type="entry name" value="Potassium Channel Kv1.1, Chain A"/>
    <property type="match status" value="2"/>
</dbReference>
<keyword evidence="4" id="KW-1185">Reference proteome</keyword>
<dbReference type="SMART" id="SM00225">
    <property type="entry name" value="BTB"/>
    <property type="match status" value="1"/>
</dbReference>
<reference evidence="3 4" key="1">
    <citation type="journal article" date="2016" name="Nat. Commun.">
        <title>Extremotolerant tardigrade genome and improved radiotolerance of human cultured cells by tardigrade-unique protein.</title>
        <authorList>
            <person name="Hashimoto T."/>
            <person name="Horikawa D.D."/>
            <person name="Saito Y."/>
            <person name="Kuwahara H."/>
            <person name="Kozuka-Hata H."/>
            <person name="Shin-I T."/>
            <person name="Minakuchi Y."/>
            <person name="Ohishi K."/>
            <person name="Motoyama A."/>
            <person name="Aizu T."/>
            <person name="Enomoto A."/>
            <person name="Kondo K."/>
            <person name="Tanaka S."/>
            <person name="Hara Y."/>
            <person name="Koshikawa S."/>
            <person name="Sagara H."/>
            <person name="Miura T."/>
            <person name="Yokobori S."/>
            <person name="Miyagawa K."/>
            <person name="Suzuki Y."/>
            <person name="Kubo T."/>
            <person name="Oyama M."/>
            <person name="Kohara Y."/>
            <person name="Fujiyama A."/>
            <person name="Arakawa K."/>
            <person name="Katayama T."/>
            <person name="Toyoda A."/>
            <person name="Kunieda T."/>
        </authorList>
    </citation>
    <scope>NUCLEOTIDE SEQUENCE [LARGE SCALE GENOMIC DNA]</scope>
    <source>
        <strain evidence="3 4">YOKOZUNA-1</strain>
    </source>
</reference>
<feature type="compositionally biased region" description="Polar residues" evidence="1">
    <location>
        <begin position="244"/>
        <end position="253"/>
    </location>
</feature>
<feature type="compositionally biased region" description="Low complexity" evidence="1">
    <location>
        <begin position="31"/>
        <end position="47"/>
    </location>
</feature>
<feature type="compositionally biased region" description="Basic and acidic residues" evidence="1">
    <location>
        <begin position="204"/>
        <end position="228"/>
    </location>
</feature>
<feature type="compositionally biased region" description="Basic and acidic residues" evidence="1">
    <location>
        <begin position="135"/>
        <end position="144"/>
    </location>
</feature>
<feature type="compositionally biased region" description="Basic and acidic residues" evidence="1">
    <location>
        <begin position="420"/>
        <end position="453"/>
    </location>
</feature>
<evidence type="ECO:0000313" key="4">
    <source>
        <dbReference type="Proteomes" id="UP000186922"/>
    </source>
</evidence>
<evidence type="ECO:0000313" key="3">
    <source>
        <dbReference type="EMBL" id="GAV01499.1"/>
    </source>
</evidence>
<feature type="domain" description="BTB" evidence="2">
    <location>
        <begin position="290"/>
        <end position="320"/>
    </location>
</feature>
<feature type="region of interest" description="Disordered" evidence="1">
    <location>
        <begin position="330"/>
        <end position="466"/>
    </location>
</feature>
<dbReference type="Pfam" id="PF00651">
    <property type="entry name" value="BTB"/>
    <property type="match status" value="1"/>
</dbReference>
<organism evidence="3 4">
    <name type="scientific">Ramazzottius varieornatus</name>
    <name type="common">Water bear</name>
    <name type="synonym">Tardigrade</name>
    <dbReference type="NCBI Taxonomy" id="947166"/>
    <lineage>
        <taxon>Eukaryota</taxon>
        <taxon>Metazoa</taxon>
        <taxon>Ecdysozoa</taxon>
        <taxon>Tardigrada</taxon>
        <taxon>Eutardigrada</taxon>
        <taxon>Parachela</taxon>
        <taxon>Hypsibioidea</taxon>
        <taxon>Ramazzottiidae</taxon>
        <taxon>Ramazzottius</taxon>
    </lineage>
</organism>
<dbReference type="CDD" id="cd18186">
    <property type="entry name" value="BTB_POZ_ZBTB_KLHL-like"/>
    <property type="match status" value="1"/>
</dbReference>
<dbReference type="AlphaFoldDB" id="A0A1D1VSH1"/>
<dbReference type="PANTHER" id="PTHR24410:SF23">
    <property type="entry name" value="BTB DOMAIN-CONTAINING PROTEIN-RELATED"/>
    <property type="match status" value="1"/>
</dbReference>
<dbReference type="PANTHER" id="PTHR24410">
    <property type="entry name" value="HL07962P-RELATED"/>
    <property type="match status" value="1"/>
</dbReference>
<proteinExistence type="predicted"/>
<feature type="compositionally biased region" description="Basic and acidic residues" evidence="1">
    <location>
        <begin position="391"/>
        <end position="404"/>
    </location>
</feature>
<feature type="compositionally biased region" description="Basic and acidic residues" evidence="1">
    <location>
        <begin position="74"/>
        <end position="95"/>
    </location>
</feature>
<dbReference type="InterPro" id="IPR000210">
    <property type="entry name" value="BTB/POZ_dom"/>
</dbReference>
<feature type="region of interest" description="Disordered" evidence="1">
    <location>
        <begin position="1"/>
        <end position="272"/>
    </location>
</feature>
<evidence type="ECO:0000256" key="1">
    <source>
        <dbReference type="SAM" id="MobiDB-lite"/>
    </source>
</evidence>
<gene>
    <name evidence="3" type="primary">RvY_12203-1</name>
    <name evidence="3" type="synonym">RvY_12203.1</name>
    <name evidence="3" type="ORF">RvY_12203</name>
</gene>
<protein>
    <recommendedName>
        <fullName evidence="2">BTB domain-containing protein</fullName>
    </recommendedName>
</protein>
<feature type="compositionally biased region" description="Polar residues" evidence="1">
    <location>
        <begin position="100"/>
        <end position="111"/>
    </location>
</feature>
<accession>A0A1D1VSH1</accession>
<feature type="compositionally biased region" description="Basic and acidic residues" evidence="1">
    <location>
        <begin position="174"/>
        <end position="190"/>
    </location>
</feature>
<dbReference type="SUPFAM" id="SSF54695">
    <property type="entry name" value="POZ domain"/>
    <property type="match status" value="1"/>
</dbReference>